<comment type="caution">
    <text evidence="1">The sequence shown here is derived from an EMBL/GenBank/DDBJ whole genome shotgun (WGS) entry which is preliminary data.</text>
</comment>
<evidence type="ECO:0000313" key="2">
    <source>
        <dbReference type="Proteomes" id="UP000708576"/>
    </source>
</evidence>
<dbReference type="Proteomes" id="UP000708576">
    <property type="component" value="Unassembled WGS sequence"/>
</dbReference>
<protein>
    <submittedName>
        <fullName evidence="1">HTH domain-containing protein</fullName>
    </submittedName>
</protein>
<dbReference type="RefSeq" id="WP_212213850.1">
    <property type="nucleotide sequence ID" value="NZ_JAGUCO010000002.1"/>
</dbReference>
<organism evidence="1 2">
    <name type="scientific">Carboxylicivirga linearis</name>
    <dbReference type="NCBI Taxonomy" id="1628157"/>
    <lineage>
        <taxon>Bacteria</taxon>
        <taxon>Pseudomonadati</taxon>
        <taxon>Bacteroidota</taxon>
        <taxon>Bacteroidia</taxon>
        <taxon>Marinilabiliales</taxon>
        <taxon>Marinilabiliaceae</taxon>
        <taxon>Carboxylicivirga</taxon>
    </lineage>
</organism>
<dbReference type="EMBL" id="JAGUCO010000002">
    <property type="protein sequence ID" value="MBS2097444.1"/>
    <property type="molecule type" value="Genomic_DNA"/>
</dbReference>
<evidence type="ECO:0000313" key="1">
    <source>
        <dbReference type="EMBL" id="MBS2097444.1"/>
    </source>
</evidence>
<keyword evidence="2" id="KW-1185">Reference proteome</keyword>
<proteinExistence type="predicted"/>
<name>A0ABS5JRE6_9BACT</name>
<sequence>MKIIAKIKIIKQISELIEKEQTGTSTEFAKRVNISRTSMYQLFEEIESMGVSIKYDKRKRSYYYDGSKKIRVVDPIQIVETGN</sequence>
<reference evidence="1 2" key="1">
    <citation type="journal article" date="2015" name="Int. J. Syst. Evol. Microbiol.">
        <title>Carboxylicivirga linearis sp. nov., isolated from a sea cucumber culture pond.</title>
        <authorList>
            <person name="Wang F.Q."/>
            <person name="Zhou Y.X."/>
            <person name="Lin X.Z."/>
            <person name="Chen G.J."/>
            <person name="Du Z.J."/>
        </authorList>
    </citation>
    <scope>NUCLEOTIDE SEQUENCE [LARGE SCALE GENOMIC DNA]</scope>
    <source>
        <strain evidence="1 2">FB218</strain>
    </source>
</reference>
<gene>
    <name evidence="1" type="ORF">KEM10_04075</name>
</gene>
<accession>A0ABS5JRE6</accession>